<keyword evidence="18" id="KW-1185">Reference proteome</keyword>
<evidence type="ECO:0000313" key="18">
    <source>
        <dbReference type="Proteomes" id="UP000481858"/>
    </source>
</evidence>
<dbReference type="Proteomes" id="UP000481858">
    <property type="component" value="Unassembled WGS sequence"/>
</dbReference>
<dbReference type="Pfam" id="PF23240">
    <property type="entry name" value="HAT_PRP39_N"/>
    <property type="match status" value="1"/>
</dbReference>
<name>A0A7C8II73_9PEZI</name>
<dbReference type="InParanoid" id="A0A7C8II73"/>
<accession>A0A7C8II73</accession>
<proteinExistence type="inferred from homology"/>
<evidence type="ECO:0000256" key="14">
    <source>
        <dbReference type="RuleBase" id="RU363051"/>
    </source>
</evidence>
<evidence type="ECO:0000313" key="17">
    <source>
        <dbReference type="EMBL" id="KAF2964289.1"/>
    </source>
</evidence>
<dbReference type="SUPFAM" id="SSF48113">
    <property type="entry name" value="Heme-dependent peroxidases"/>
    <property type="match status" value="1"/>
</dbReference>
<evidence type="ECO:0000256" key="2">
    <source>
        <dbReference type="ARBA" id="ARBA00004123"/>
    </source>
</evidence>
<evidence type="ECO:0000259" key="16">
    <source>
        <dbReference type="PROSITE" id="PS50873"/>
    </source>
</evidence>
<keyword evidence="7" id="KW-0479">Metal-binding</keyword>
<feature type="domain" description="Plant heme peroxidase family profile" evidence="16">
    <location>
        <begin position="700"/>
        <end position="960"/>
    </location>
</feature>
<gene>
    <name evidence="17" type="ORF">GQX73_g9269</name>
</gene>
<dbReference type="CDD" id="cd00691">
    <property type="entry name" value="ascorbate_peroxidase"/>
    <property type="match status" value="1"/>
</dbReference>
<dbReference type="InterPro" id="IPR010255">
    <property type="entry name" value="Haem_peroxidase_sf"/>
</dbReference>
<feature type="region of interest" description="Disordered" evidence="15">
    <location>
        <begin position="795"/>
        <end position="817"/>
    </location>
</feature>
<dbReference type="Gene3D" id="1.25.40.10">
    <property type="entry name" value="Tetratricopeptide repeat domain"/>
    <property type="match status" value="2"/>
</dbReference>
<keyword evidence="12" id="KW-0539">Nucleus</keyword>
<dbReference type="InterPro" id="IPR003107">
    <property type="entry name" value="HAT"/>
</dbReference>
<dbReference type="FunFam" id="1.10.420.10:FF:000009">
    <property type="entry name" value="Ascorbate peroxidase"/>
    <property type="match status" value="1"/>
</dbReference>
<evidence type="ECO:0000256" key="11">
    <source>
        <dbReference type="ARBA" id="ARBA00023187"/>
    </source>
</evidence>
<dbReference type="SUPFAM" id="SSF48452">
    <property type="entry name" value="TPR-like"/>
    <property type="match status" value="1"/>
</dbReference>
<keyword evidence="6" id="KW-0507">mRNA processing</keyword>
<evidence type="ECO:0000256" key="9">
    <source>
        <dbReference type="ARBA" id="ARBA00023002"/>
    </source>
</evidence>
<comment type="similarity">
    <text evidence="3">Belongs to the peroxidase family. Cytochrome c peroxidase subfamily.</text>
</comment>
<keyword evidence="5" id="KW-0349">Heme</keyword>
<dbReference type="PRINTS" id="PR00458">
    <property type="entry name" value="PEROXIDASE"/>
</dbReference>
<comment type="function">
    <text evidence="1">Destroys radicals which are normally produced within the cells and which are toxic to biological systems.</text>
</comment>
<evidence type="ECO:0000256" key="8">
    <source>
        <dbReference type="ARBA" id="ARBA00022737"/>
    </source>
</evidence>
<evidence type="ECO:0000256" key="3">
    <source>
        <dbReference type="ARBA" id="ARBA00005997"/>
    </source>
</evidence>
<organism evidence="17 18">
    <name type="scientific">Xylaria multiplex</name>
    <dbReference type="NCBI Taxonomy" id="323545"/>
    <lineage>
        <taxon>Eukaryota</taxon>
        <taxon>Fungi</taxon>
        <taxon>Dikarya</taxon>
        <taxon>Ascomycota</taxon>
        <taxon>Pezizomycotina</taxon>
        <taxon>Sordariomycetes</taxon>
        <taxon>Xylariomycetidae</taxon>
        <taxon>Xylariales</taxon>
        <taxon>Xylariaceae</taxon>
        <taxon>Xylaria</taxon>
    </lineage>
</organism>
<dbReference type="GO" id="GO:0071004">
    <property type="term" value="C:U2-type prespliceosome"/>
    <property type="evidence" value="ECO:0007669"/>
    <property type="project" value="TreeGrafter"/>
</dbReference>
<keyword evidence="9 14" id="KW-0560">Oxidoreductase</keyword>
<dbReference type="GO" id="GO:0004601">
    <property type="term" value="F:peroxidase activity"/>
    <property type="evidence" value="ECO:0007669"/>
    <property type="project" value="UniProtKB-KW"/>
</dbReference>
<reference evidence="17 18" key="1">
    <citation type="submission" date="2019-12" db="EMBL/GenBank/DDBJ databases">
        <title>Draft genome sequence of the ascomycete Xylaria multiplex DSM 110363.</title>
        <authorList>
            <person name="Buettner E."/>
            <person name="Kellner H."/>
        </authorList>
    </citation>
    <scope>NUCLEOTIDE SEQUENCE [LARGE SCALE GENOMIC DNA]</scope>
    <source>
        <strain evidence="17 18">DSM 110363</strain>
    </source>
</reference>
<dbReference type="GO" id="GO:0030627">
    <property type="term" value="F:pre-mRNA 5'-splice site binding"/>
    <property type="evidence" value="ECO:0007669"/>
    <property type="project" value="TreeGrafter"/>
</dbReference>
<protein>
    <recommendedName>
        <fullName evidence="14">Peroxidase</fullName>
        <ecNumber evidence="14">1.11.1.-</ecNumber>
    </recommendedName>
</protein>
<dbReference type="GO" id="GO:0000395">
    <property type="term" value="P:mRNA 5'-splice site recognition"/>
    <property type="evidence" value="ECO:0007669"/>
    <property type="project" value="TreeGrafter"/>
</dbReference>
<evidence type="ECO:0000256" key="7">
    <source>
        <dbReference type="ARBA" id="ARBA00022723"/>
    </source>
</evidence>
<dbReference type="InterPro" id="IPR011990">
    <property type="entry name" value="TPR-like_helical_dom_sf"/>
</dbReference>
<feature type="region of interest" description="Disordered" evidence="15">
    <location>
        <begin position="1"/>
        <end position="21"/>
    </location>
</feature>
<dbReference type="GO" id="GO:0000243">
    <property type="term" value="C:commitment complex"/>
    <property type="evidence" value="ECO:0007669"/>
    <property type="project" value="TreeGrafter"/>
</dbReference>
<dbReference type="FunFam" id="1.10.520.10:FF:000005">
    <property type="entry name" value="Cytochrome c peroxidase"/>
    <property type="match status" value="1"/>
</dbReference>
<evidence type="ECO:0000256" key="10">
    <source>
        <dbReference type="ARBA" id="ARBA00023004"/>
    </source>
</evidence>
<dbReference type="Gene3D" id="1.10.520.10">
    <property type="match status" value="1"/>
</dbReference>
<comment type="similarity">
    <text evidence="13">Belongs to the PRP39 family.</text>
</comment>
<keyword evidence="11" id="KW-0508">mRNA splicing</keyword>
<dbReference type="GO" id="GO:0006979">
    <property type="term" value="P:response to oxidative stress"/>
    <property type="evidence" value="ECO:0007669"/>
    <property type="project" value="InterPro"/>
</dbReference>
<evidence type="ECO:0000256" key="6">
    <source>
        <dbReference type="ARBA" id="ARBA00022664"/>
    </source>
</evidence>
<evidence type="ECO:0000256" key="12">
    <source>
        <dbReference type="ARBA" id="ARBA00023242"/>
    </source>
</evidence>
<dbReference type="PANTHER" id="PTHR17204:SF5">
    <property type="entry name" value="PRE-MRNA-PROCESSING FACTOR 39"/>
    <property type="match status" value="1"/>
</dbReference>
<dbReference type="EMBL" id="WUBL01000157">
    <property type="protein sequence ID" value="KAF2964289.1"/>
    <property type="molecule type" value="Genomic_DNA"/>
</dbReference>
<evidence type="ECO:0000256" key="5">
    <source>
        <dbReference type="ARBA" id="ARBA00022617"/>
    </source>
</evidence>
<dbReference type="GO" id="GO:0046872">
    <property type="term" value="F:metal ion binding"/>
    <property type="evidence" value="ECO:0007669"/>
    <property type="project" value="UniProtKB-UniRule"/>
</dbReference>
<dbReference type="PANTHER" id="PTHR17204">
    <property type="entry name" value="PRE-MRNA PROCESSING PROTEIN PRP39-RELATED"/>
    <property type="match status" value="1"/>
</dbReference>
<dbReference type="PROSITE" id="PS00436">
    <property type="entry name" value="PEROXIDASE_2"/>
    <property type="match status" value="1"/>
</dbReference>
<dbReference type="Gene3D" id="1.10.420.10">
    <property type="entry name" value="Peroxidase, domain 2"/>
    <property type="match status" value="1"/>
</dbReference>
<keyword evidence="8" id="KW-0677">Repeat</keyword>
<dbReference type="InterPro" id="IPR019793">
    <property type="entry name" value="Peroxidases_heam-ligand_BS"/>
</dbReference>
<dbReference type="AlphaFoldDB" id="A0A7C8II73"/>
<dbReference type="FunFam" id="1.25.40.10:FF:000451">
    <property type="entry name" value="mRNA splicing protein (Prp39), putative"/>
    <property type="match status" value="1"/>
</dbReference>
<keyword evidence="10" id="KW-0408">Iron</keyword>
<dbReference type="PRINTS" id="PR00459">
    <property type="entry name" value="ASPEROXIDASE"/>
</dbReference>
<dbReference type="InterPro" id="IPR059164">
    <property type="entry name" value="HAT_PRP39_C"/>
</dbReference>
<evidence type="ECO:0000256" key="4">
    <source>
        <dbReference type="ARBA" id="ARBA00022559"/>
    </source>
</evidence>
<dbReference type="EC" id="1.11.1.-" evidence="14"/>
<dbReference type="InterPro" id="IPR002016">
    <property type="entry name" value="Haem_peroxidase"/>
</dbReference>
<evidence type="ECO:0000256" key="15">
    <source>
        <dbReference type="SAM" id="MobiDB-lite"/>
    </source>
</evidence>
<dbReference type="Pfam" id="PF00141">
    <property type="entry name" value="peroxidase"/>
    <property type="match status" value="1"/>
</dbReference>
<keyword evidence="4 14" id="KW-0575">Peroxidase</keyword>
<dbReference type="FunFam" id="1.25.40.10:FF:000064">
    <property type="entry name" value="Putative pre-mrna-processing factor 39"/>
    <property type="match status" value="1"/>
</dbReference>
<dbReference type="GO" id="GO:0020037">
    <property type="term" value="F:heme binding"/>
    <property type="evidence" value="ECO:0007669"/>
    <property type="project" value="UniProtKB-UniRule"/>
</dbReference>
<dbReference type="PROSITE" id="PS50873">
    <property type="entry name" value="PEROXIDASE_4"/>
    <property type="match status" value="1"/>
</dbReference>
<comment type="caution">
    <text evidence="17">The sequence shown here is derived from an EMBL/GenBank/DDBJ whole genome shotgun (WGS) entry which is preliminary data.</text>
</comment>
<sequence>MADFNQFGASDEENTEIKKLNQDVEADSDSFEAWEKLIRACEAQEGGLNRNSSPQALATLRDAYDRFLLKFPLLFGYWKKYADLEFNISGPESAEMIYERGCASIKNCVDLWASYCSFKMETTHTPHLVRELFERAATCVGLDFLAHPFWDKYIEYEERQEAQDKIFAILQRVIHIPMHQYARYFERFRQMAHTRPIQELVPADALARFRAEVEAETAAYGGLGRPELEVERDIRAKIDAMYYEIFQRTQDETTKRWTYESEVKRPYFHITELENSQIANWRKYLDFEEAQGDFARIVFLYERCLVTCALYDEFWIRYARWMSAQSGKDEEVRHIYMRAATLFVPVSRPGIRLQWAYFEESSDRVGVARDIHEAVLMQLPDCVEAIVSWANLERRQNGLDAAIQVYKAQIDAQHVNIFTKAVLVTQWATLLWKVKGSTAEARTVFAKNVQWYGDSRHFWEKWIKFELEQPTSSELEDQHGERLEHIFNELIAKSRISSTAKKELFLTYLDYLQERGGKNAMKTFLKLDREIYGPASLSVLDKHILKENGASRPSMDEATQARAESRYPSYYEYYVELDASAQGMDKLSIATMCDYGLYDNNGIMSAVTVSRQFARAALRTSTRQTFATSSRQAFRQGGRRFYSSEQPKKSSAGPLVYIAGAAVVTGAGYYLFTQDGSASTKVLSPTEADYQKVYNEIASRLEENDEYDDGSYGPVLVRLAWHASGTYDKETRTGGSDGATMRFSPEGDHGANAGLKHARDFLEPVKAKFPWISYSDLWILAGVCAIQEMQGPTIPFRPGRSDKDAAACTPDGRLPDAAQGTNHLRNIFYRMGFNDQEIVALAGAHALGRCHTDRSGFDGPWTFSPTVLTNDYYTLLLDEKWHIRKWDGPRQFQDKTKGLMMLPADYALLGDKAMRPWVEKYAKDNALFFKDFAAVVTKLFELGVPFKPDTKTIIFKPTNA</sequence>
<evidence type="ECO:0000256" key="13">
    <source>
        <dbReference type="ARBA" id="ARBA00038019"/>
    </source>
</evidence>
<evidence type="ECO:0000256" key="1">
    <source>
        <dbReference type="ARBA" id="ARBA00003917"/>
    </source>
</evidence>
<dbReference type="GO" id="GO:0005685">
    <property type="term" value="C:U1 snRNP"/>
    <property type="evidence" value="ECO:0007669"/>
    <property type="project" value="TreeGrafter"/>
</dbReference>
<dbReference type="PROSITE" id="PS00435">
    <property type="entry name" value="PEROXIDASE_1"/>
    <property type="match status" value="1"/>
</dbReference>
<dbReference type="OrthoDB" id="10265668at2759"/>
<dbReference type="InterPro" id="IPR019794">
    <property type="entry name" value="Peroxidases_AS"/>
</dbReference>
<dbReference type="SMART" id="SM00386">
    <property type="entry name" value="HAT"/>
    <property type="match status" value="9"/>
</dbReference>
<dbReference type="InterPro" id="IPR002207">
    <property type="entry name" value="Peroxidase_I"/>
</dbReference>
<dbReference type="Pfam" id="PF23241">
    <property type="entry name" value="HAT_PRP39_C"/>
    <property type="match status" value="1"/>
</dbReference>
<comment type="subcellular location">
    <subcellularLocation>
        <location evidence="2">Nucleus</location>
    </subcellularLocation>
</comment>